<evidence type="ECO:0000313" key="4">
    <source>
        <dbReference type="EMBL" id="USB37056.1"/>
    </source>
</evidence>
<dbReference type="EMBL" id="CP116222">
    <property type="protein sequence ID" value="WFC05988.1"/>
    <property type="molecule type" value="Genomic_DNA"/>
</dbReference>
<dbReference type="Proteomes" id="UP001222403">
    <property type="component" value="Chromosome"/>
</dbReference>
<gene>
    <name evidence="4" type="ORF">M5J11_00610</name>
    <name evidence="5" type="ORF">PG365_14955</name>
</gene>
<feature type="transmembrane region" description="Helical" evidence="2">
    <location>
        <begin position="6"/>
        <end position="22"/>
    </location>
</feature>
<dbReference type="Pfam" id="PF13455">
    <property type="entry name" value="MUG113"/>
    <property type="match status" value="1"/>
</dbReference>
<dbReference type="EMBL" id="CP097327">
    <property type="protein sequence ID" value="USB37056.1"/>
    <property type="molecule type" value="Genomic_DNA"/>
</dbReference>
<keyword evidence="1" id="KW-0175">Coiled coil</keyword>
<evidence type="ECO:0000256" key="1">
    <source>
        <dbReference type="SAM" id="Coils"/>
    </source>
</evidence>
<evidence type="ECO:0000313" key="6">
    <source>
        <dbReference type="Proteomes" id="UP001057142"/>
    </source>
</evidence>
<feature type="coiled-coil region" evidence="1">
    <location>
        <begin position="40"/>
        <end position="136"/>
    </location>
</feature>
<dbReference type="InterPro" id="IPR025280">
    <property type="entry name" value="SNIPE"/>
</dbReference>
<evidence type="ECO:0000259" key="3">
    <source>
        <dbReference type="SMART" id="SM00974"/>
    </source>
</evidence>
<reference evidence="5" key="2">
    <citation type="submission" date="2023-01" db="EMBL/GenBank/DDBJ databases">
        <title>The prevalence of carbapenem-resistant bacteria in aquaculture in China and the genetic diversity of carbapenem-resistant genes.</title>
        <authorList>
            <person name="Wen R."/>
        </authorList>
    </citation>
    <scope>NUCLEOTIDE SEQUENCE</scope>
    <source>
        <strain evidence="5">PVA41-chromosome</strain>
    </source>
</reference>
<reference evidence="4" key="1">
    <citation type="journal article" date="2022" name="Front. Microbiol.">
        <title>Identification of a novel aminoglycoside O-nucleotidyltransferase AadA33 in Providencia vermicola.</title>
        <authorList>
            <person name="Feng C."/>
            <person name="Gao M."/>
            <person name="Jiang W."/>
            <person name="Shi W."/>
            <person name="Li A."/>
            <person name="Liu S."/>
            <person name="Zhang L."/>
            <person name="Zhang X."/>
            <person name="Li Q."/>
            <person name="Lin H."/>
            <person name="Lu J."/>
            <person name="Li K."/>
            <person name="Zhang H."/>
            <person name="Hu Y."/>
            <person name="Bao Q."/>
            <person name="Lin X."/>
        </authorList>
    </citation>
    <scope>NUCLEOTIDE SEQUENCE</scope>
    <source>
        <strain evidence="4">P13</strain>
    </source>
</reference>
<keyword evidence="2" id="KW-0472">Membrane</keyword>
<dbReference type="SMART" id="SM00974">
    <property type="entry name" value="T5orf172"/>
    <property type="match status" value="1"/>
</dbReference>
<feature type="domain" description="Bacteriophage T5 Orf172 DNA-binding" evidence="3">
    <location>
        <begin position="379"/>
        <end position="462"/>
    </location>
</feature>
<keyword evidence="6" id="KW-1185">Reference proteome</keyword>
<evidence type="ECO:0000313" key="5">
    <source>
        <dbReference type="EMBL" id="WFC05988.1"/>
    </source>
</evidence>
<proteinExistence type="predicted"/>
<organism evidence="5 7">
    <name type="scientific">Providencia vermicola</name>
    <dbReference type="NCBI Taxonomy" id="333965"/>
    <lineage>
        <taxon>Bacteria</taxon>
        <taxon>Pseudomonadati</taxon>
        <taxon>Pseudomonadota</taxon>
        <taxon>Gammaproteobacteria</taxon>
        <taxon>Enterobacterales</taxon>
        <taxon>Morganellaceae</taxon>
        <taxon>Providencia</taxon>
    </lineage>
</organism>
<dbReference type="Pfam" id="PF13250">
    <property type="entry name" value="SNIPE"/>
    <property type="match status" value="1"/>
</dbReference>
<dbReference type="AlphaFoldDB" id="A0AAX3RXJ7"/>
<keyword evidence="2" id="KW-0812">Transmembrane</keyword>
<evidence type="ECO:0000313" key="7">
    <source>
        <dbReference type="Proteomes" id="UP001222403"/>
    </source>
</evidence>
<sequence length="510" mass="59209">MNLIPIGIAIFLFVLLVIVFVLKQKEKKNYELKLMRFKLIDDAEKEAKKILDAVTKEENERLEKIKSYEQRARDEINAEVSEKRRAIDDEVKEKTDAIESREYKSQVEIDNQKQELVLLKESYNEKRKQLIQLTEKLALVNDSAEMLDFGIYKPHFDYHDSIAYQEAILRNKEQQKGLIRSNDACYAPSGWTVNGSESEGKRMTKQYVKLLVRAFNSECDAALAKVRAGNVEQLIKRVENAFEALNKFGQTVGIRITGEYLAVRLEEILLTHEKEQKIQDEKDILREERELQREEEKAQREYEKAIKEEQKAEKDFQKAMDKARKELEKANAEEKERIESKIAELESKLAETQALSERAKSQAQLTRSGHVYVISNIGAFGENIYKIGLTRRLEPEERVNELGSASVPFKFDIHALIYSDDAPALETSLHQEFINHRVNMVNNRKEFFNVPLSLIEKKVRELGFDASFDEFAIAKEYRETQNLLSIVNNTKSNKEDNSAKKIEEEYPLMV</sequence>
<keyword evidence="2" id="KW-1133">Transmembrane helix</keyword>
<feature type="coiled-coil region" evidence="1">
    <location>
        <begin position="275"/>
        <end position="362"/>
    </location>
</feature>
<dbReference type="Proteomes" id="UP001057142">
    <property type="component" value="Chromosome"/>
</dbReference>
<accession>A0AAX3RXJ7</accession>
<dbReference type="RefSeq" id="WP_251464585.1">
    <property type="nucleotide sequence ID" value="NZ_CP097327.1"/>
</dbReference>
<protein>
    <submittedName>
        <fullName evidence="5">DUF4041 domain-containing protein</fullName>
    </submittedName>
</protein>
<name>A0AAX3RXJ7_9GAMM</name>
<evidence type="ECO:0000256" key="2">
    <source>
        <dbReference type="SAM" id="Phobius"/>
    </source>
</evidence>
<dbReference type="InterPro" id="IPR018306">
    <property type="entry name" value="Phage_T5_Orf172_DNA-bd"/>
</dbReference>